<evidence type="ECO:0000259" key="5">
    <source>
        <dbReference type="PROSITE" id="PS50887"/>
    </source>
</evidence>
<dbReference type="NCBIfam" id="TIGR00229">
    <property type="entry name" value="sensory_box"/>
    <property type="match status" value="2"/>
</dbReference>
<dbReference type="SMART" id="SM00086">
    <property type="entry name" value="PAC"/>
    <property type="match status" value="2"/>
</dbReference>
<dbReference type="Gene3D" id="3.30.70.270">
    <property type="match status" value="1"/>
</dbReference>
<dbReference type="SMART" id="SM00267">
    <property type="entry name" value="GGDEF"/>
    <property type="match status" value="1"/>
</dbReference>
<organism evidence="6 7">
    <name type="scientific">Poseidonibacter ostreae</name>
    <dbReference type="NCBI Taxonomy" id="2654171"/>
    <lineage>
        <taxon>Bacteria</taxon>
        <taxon>Pseudomonadati</taxon>
        <taxon>Campylobacterota</taxon>
        <taxon>Epsilonproteobacteria</taxon>
        <taxon>Campylobacterales</taxon>
        <taxon>Arcobacteraceae</taxon>
        <taxon>Poseidonibacter</taxon>
    </lineage>
</organism>
<dbReference type="InterPro" id="IPR029787">
    <property type="entry name" value="Nucleotide_cyclase"/>
</dbReference>
<keyword evidence="1" id="KW-0812">Transmembrane</keyword>
<dbReference type="NCBIfam" id="TIGR00254">
    <property type="entry name" value="GGDEF"/>
    <property type="match status" value="1"/>
</dbReference>
<dbReference type="EMBL" id="WFKJ01000064">
    <property type="protein sequence ID" value="KAB7887392.1"/>
    <property type="molecule type" value="Genomic_DNA"/>
</dbReference>
<dbReference type="Gene3D" id="3.20.20.450">
    <property type="entry name" value="EAL domain"/>
    <property type="match status" value="1"/>
</dbReference>
<dbReference type="InterPro" id="IPR035965">
    <property type="entry name" value="PAS-like_dom_sf"/>
</dbReference>
<dbReference type="InterPro" id="IPR035919">
    <property type="entry name" value="EAL_sf"/>
</dbReference>
<evidence type="ECO:0000313" key="7">
    <source>
        <dbReference type="Proteomes" id="UP000461010"/>
    </source>
</evidence>
<dbReference type="PANTHER" id="PTHR44757">
    <property type="entry name" value="DIGUANYLATE CYCLASE DGCP"/>
    <property type="match status" value="1"/>
</dbReference>
<dbReference type="SUPFAM" id="SSF55785">
    <property type="entry name" value="PYP-like sensor domain (PAS domain)"/>
    <property type="match status" value="2"/>
</dbReference>
<dbReference type="InterPro" id="IPR000700">
    <property type="entry name" value="PAS-assoc_C"/>
</dbReference>
<accession>A0ABQ6VHN4</accession>
<dbReference type="PROSITE" id="PS50112">
    <property type="entry name" value="PAS"/>
    <property type="match status" value="2"/>
</dbReference>
<dbReference type="InterPro" id="IPR000014">
    <property type="entry name" value="PAS"/>
</dbReference>
<feature type="domain" description="PAC" evidence="3">
    <location>
        <begin position="346"/>
        <end position="399"/>
    </location>
</feature>
<dbReference type="PROSITE" id="PS50887">
    <property type="entry name" value="GGDEF"/>
    <property type="match status" value="1"/>
</dbReference>
<dbReference type="InterPro" id="IPR052155">
    <property type="entry name" value="Biofilm_reg_signaling"/>
</dbReference>
<dbReference type="SMART" id="SM00091">
    <property type="entry name" value="PAS"/>
    <property type="match status" value="2"/>
</dbReference>
<dbReference type="CDD" id="cd01949">
    <property type="entry name" value="GGDEF"/>
    <property type="match status" value="1"/>
</dbReference>
<dbReference type="InterPro" id="IPR043128">
    <property type="entry name" value="Rev_trsase/Diguanyl_cyclase"/>
</dbReference>
<feature type="transmembrane region" description="Helical" evidence="1">
    <location>
        <begin position="6"/>
        <end position="28"/>
    </location>
</feature>
<dbReference type="Pfam" id="PF13426">
    <property type="entry name" value="PAS_9"/>
    <property type="match status" value="2"/>
</dbReference>
<dbReference type="PROSITE" id="PS50883">
    <property type="entry name" value="EAL"/>
    <property type="match status" value="1"/>
</dbReference>
<proteinExistence type="predicted"/>
<keyword evidence="1" id="KW-1133">Transmembrane helix</keyword>
<gene>
    <name evidence="6" type="ORF">GBG18_14075</name>
</gene>
<feature type="domain" description="PAS" evidence="2">
    <location>
        <begin position="275"/>
        <end position="320"/>
    </location>
</feature>
<dbReference type="InterPro" id="IPR001610">
    <property type="entry name" value="PAC"/>
</dbReference>
<dbReference type="Proteomes" id="UP000461010">
    <property type="component" value="Unassembled WGS sequence"/>
</dbReference>
<dbReference type="PANTHER" id="PTHR44757:SF2">
    <property type="entry name" value="BIOFILM ARCHITECTURE MAINTENANCE PROTEIN MBAA"/>
    <property type="match status" value="1"/>
</dbReference>
<keyword evidence="7" id="KW-1185">Reference proteome</keyword>
<sequence>MKLTKKIFFIYILSIVFIFLLTLFAYLFKIENNIKDYSIYKTHFLNLILSEKEFKNFFLQKNKFINFDKIVNETKNFEQTLSILNTSDLHKDFGDDFLKKLQIINSNYTKKLQLIEEYKSSQVTILNSMYYILDLNKSLQLDENYDLSLKTKINDIMFIMLYNLIEIDVNIDSILNKIDSLKETNYENNDKRIIYFTLHSKKLIDLIIDSMKLTKSSEEILLEESIVSASLLLDEVYNDYLQKKLIISLLFFISSITIMITLVKISFTTTKLKNELLAYKYAVEHSDNSVVLTDANKKILYVNENFETNTGYLKDDILGKDPKVLSSGLNLRATYDELNEKLLSGKKWEGELINKRKDGSLFYEKVSIVPIFVNEKIENYLAIKLDITKYIKQREELKESSIVFENTEEGILITDANQRIISVNKAFEKISGYTKEELIGEKPSLLKSFKHDRFFYKKMWLSIQEKGYWKGKIYDLIKDGSIIPTWLNITAVKDENGKVIKYISMHTNLQEIIDSQEKADYLAYHDSLTNLPNRIKLEDHLSHVIAVASRDHLTMSILFIDLDRFKIINDTLGHQVGDRLLQNVSKRIRKVLRDTDMVARMGGDEFIVVLETARNKKAAAYVCQKILDTLKESIKIGEHTLNTSASIGVAMFPDNGKTITTLIKNADTAMYHAKSLGKNNYQYYNEELSINIHDQLKIEQALKQAISGDELYLNYQAQYDLRTKEVISFEALVRWDSKKIGFTPPNIFIPVAEDTGMIVEIGDFIFEKACSDFKKFKQINKKLQYIAINISTIQFRDKHFVSKIKEIIKKIDILPSQIELEITERYIMEFNETNMLILDELRALGFRMSIDDFGTGYSSMNYLTKLPIDIIKVDKSFVDGIPKDNNNMQISKAIIALSKSLGYRTVAEGIETKEQEEILLSLNCNIGQGYFFSKPLDYDNTIEFLNKKKFKIATT</sequence>
<reference evidence="6 7" key="1">
    <citation type="submission" date="2019-10" db="EMBL/GenBank/DDBJ databases">
        <title>Poseidonibacter ostreae sp. nov., isolated from the gut of the Ostrea denselamellosa.</title>
        <authorList>
            <person name="Choi A."/>
        </authorList>
    </citation>
    <scope>NUCLEOTIDE SEQUENCE [LARGE SCALE GENOMIC DNA]</scope>
    <source>
        <strain evidence="6 7">SJOD-M-5</strain>
    </source>
</reference>
<dbReference type="PROSITE" id="PS50113">
    <property type="entry name" value="PAC"/>
    <property type="match status" value="1"/>
</dbReference>
<keyword evidence="1" id="KW-0472">Membrane</keyword>
<dbReference type="CDD" id="cd01948">
    <property type="entry name" value="EAL"/>
    <property type="match status" value="1"/>
</dbReference>
<name>A0ABQ6VHN4_9BACT</name>
<comment type="caution">
    <text evidence="6">The sequence shown here is derived from an EMBL/GenBank/DDBJ whole genome shotgun (WGS) entry which is preliminary data.</text>
</comment>
<dbReference type="SUPFAM" id="SSF141868">
    <property type="entry name" value="EAL domain-like"/>
    <property type="match status" value="1"/>
</dbReference>
<dbReference type="SUPFAM" id="SSF55073">
    <property type="entry name" value="Nucleotide cyclase"/>
    <property type="match status" value="1"/>
</dbReference>
<dbReference type="Pfam" id="PF00563">
    <property type="entry name" value="EAL"/>
    <property type="match status" value="1"/>
</dbReference>
<evidence type="ECO:0000259" key="4">
    <source>
        <dbReference type="PROSITE" id="PS50883"/>
    </source>
</evidence>
<evidence type="ECO:0000313" key="6">
    <source>
        <dbReference type="EMBL" id="KAB7887392.1"/>
    </source>
</evidence>
<feature type="domain" description="EAL" evidence="4">
    <location>
        <begin position="695"/>
        <end position="949"/>
    </location>
</feature>
<dbReference type="RefSeq" id="WP_152192090.1">
    <property type="nucleotide sequence ID" value="NZ_WFKI01000007.1"/>
</dbReference>
<protein>
    <submittedName>
        <fullName evidence="6">EAL domain-containing protein</fullName>
    </submittedName>
</protein>
<dbReference type="InterPro" id="IPR000160">
    <property type="entry name" value="GGDEF_dom"/>
</dbReference>
<dbReference type="SMART" id="SM00052">
    <property type="entry name" value="EAL"/>
    <property type="match status" value="1"/>
</dbReference>
<evidence type="ECO:0000256" key="1">
    <source>
        <dbReference type="SAM" id="Phobius"/>
    </source>
</evidence>
<feature type="domain" description="GGDEF" evidence="5">
    <location>
        <begin position="553"/>
        <end position="686"/>
    </location>
</feature>
<dbReference type="InterPro" id="IPR001633">
    <property type="entry name" value="EAL_dom"/>
</dbReference>
<dbReference type="Gene3D" id="3.30.450.20">
    <property type="entry name" value="PAS domain"/>
    <property type="match status" value="2"/>
</dbReference>
<evidence type="ECO:0000259" key="2">
    <source>
        <dbReference type="PROSITE" id="PS50112"/>
    </source>
</evidence>
<dbReference type="CDD" id="cd00130">
    <property type="entry name" value="PAS"/>
    <property type="match status" value="2"/>
</dbReference>
<dbReference type="Pfam" id="PF00990">
    <property type="entry name" value="GGDEF"/>
    <property type="match status" value="1"/>
</dbReference>
<feature type="domain" description="PAS" evidence="2">
    <location>
        <begin position="396"/>
        <end position="441"/>
    </location>
</feature>
<evidence type="ECO:0000259" key="3">
    <source>
        <dbReference type="PROSITE" id="PS50113"/>
    </source>
</evidence>